<dbReference type="GO" id="GO:0032549">
    <property type="term" value="F:ribonucleoside binding"/>
    <property type="evidence" value="ECO:0007669"/>
    <property type="project" value="InterPro"/>
</dbReference>
<comment type="similarity">
    <text evidence="6">Belongs to the RNA polymerase beta chain family.</text>
</comment>
<dbReference type="Gene3D" id="2.30.150.10">
    <property type="entry name" value="DNA-directed RNA polymerase, beta subunit, external 1 domain"/>
    <property type="match status" value="1"/>
</dbReference>
<dbReference type="Gene3D" id="3.90.1800.10">
    <property type="entry name" value="RNA polymerase alpha subunit dimerisation domain"/>
    <property type="match status" value="1"/>
</dbReference>
<dbReference type="InterPro" id="IPR019462">
    <property type="entry name" value="DNA-dir_RNA_pol_bsu_external_1"/>
</dbReference>
<reference evidence="13 14" key="1">
    <citation type="submission" date="2018-06" db="EMBL/GenBank/DDBJ databases">
        <title>Extensive metabolic versatility and redundancy in microbially diverse, dynamic hydrothermal sediments.</title>
        <authorList>
            <person name="Dombrowski N."/>
            <person name="Teske A."/>
            <person name="Baker B.J."/>
        </authorList>
    </citation>
    <scope>NUCLEOTIDE SEQUENCE [LARGE SCALE GENOMIC DNA]</scope>
    <source>
        <strain evidence="13">B35_G9</strain>
    </source>
</reference>
<dbReference type="Gene3D" id="2.40.270.10">
    <property type="entry name" value="DNA-directed RNA polymerase, subunit 2, domain 6"/>
    <property type="match status" value="2"/>
</dbReference>
<evidence type="ECO:0000256" key="2">
    <source>
        <dbReference type="ARBA" id="ARBA00022679"/>
    </source>
</evidence>
<sequence>RITPEVLFRLKSNNIKEITLVAESENERDVSLIVNTLRKDGVADQEEAAKKIYFLLKGSTAANKEISLQYIENTYFDDTRYNLSEIGRYKINKKLGTDFTEQTLVKDDIINIIKYLLKLQKGDPDATTDDIDSLASRRVKRVGELLENQFSIALAKAAKVIKEKMLLKDVETISPKELVNVRFISNIILNFFTTSQLSQFLEQINPLSELTHKRRISALGPGGLTRETAGFEVRDVHYSHYGRICPIETPEGQNIGVIVSLASLARVNHLGLIETPYRKVINGKVTDEIHYLDADAEEMVKIAQANAPLNKDGTFKEKHVLARWRGFFPRTTVEEIAYMDVTPAQLVSIAATLIPFLEHDDANRALMGSNMQRQSVPLLRPEAPIVGTGMEELVARDSKAAIFARRAGKVVKVTSKEIVVEPDGLDENCFEIDKLDRYKLTFMKRTNQDTSIIQVPKVNEGEHVEQGQLLADGQSVDNGELALGRNVLVAFMPWYGYNFEDAIIISERLVRDDVFASVHIQEFEAEVRETKLGPEELTREIPNVSNEAVMHLDENGIVQIGTEVGPEDILVGKVSPKGESELTPEERLLRAIFKEKAADVRDTSLRVPPGVHGIVVKTQVLSRASKGSRSKGKLKKQIEEIKKTRDKEEAKYRREAKHILTNLLEGLTVKKDIKDKYGSTILKAGQKIGKKHIDRWDLTSLVVEKGFVEKKSEKVMEILSRYNEIIDSLHAETDAKLEKIEVGDDLPYGTLQRVKVLVAQKRNLQIGDKMAGRHGNKGVISRVVPIEDMPYLPDGRPVDIILNPLGVPSRMNVGQILETHLGWAGKVLGIKFATPVFEGAEIDEIKSYLKKAKLPEDGKLPIYDGLTGELVDDRVTVGYIYMMKLIHMVEDKIHARSTGPYSLITQQPLGGKAQFGGQRFGEMEVWALEAYGAAYSLQEMLTVKSDDVPGRTKLYESIIKGENFPEPGLPASFNVLLKELNGLAIDVELRKEEQTQSEER</sequence>
<keyword evidence="4 7" id="KW-0804">Transcription</keyword>
<comment type="catalytic activity">
    <reaction evidence="5 7">
        <text>RNA(n) + a ribonucleoside 5'-triphosphate = RNA(n+1) + diphosphate</text>
        <dbReference type="Rhea" id="RHEA:21248"/>
        <dbReference type="Rhea" id="RHEA-COMP:14527"/>
        <dbReference type="Rhea" id="RHEA-COMP:17342"/>
        <dbReference type="ChEBI" id="CHEBI:33019"/>
        <dbReference type="ChEBI" id="CHEBI:61557"/>
        <dbReference type="ChEBI" id="CHEBI:140395"/>
        <dbReference type="EC" id="2.7.7.6"/>
    </reaction>
</comment>
<dbReference type="Gene3D" id="3.90.1100.10">
    <property type="match status" value="1"/>
</dbReference>
<dbReference type="AlphaFoldDB" id="A0A660S937"/>
<dbReference type="InterPro" id="IPR042107">
    <property type="entry name" value="DNA-dir_RNA_pol_bsu_ext_1_sf"/>
</dbReference>
<organism evidence="13 14">
    <name type="scientific">candidate division TA06 bacterium</name>
    <dbReference type="NCBI Taxonomy" id="2250710"/>
    <lineage>
        <taxon>Bacteria</taxon>
        <taxon>Bacteria division TA06</taxon>
    </lineage>
</organism>
<protein>
    <recommendedName>
        <fullName evidence="7">DNA-directed RNA polymerase subunit beta</fullName>
        <ecNumber evidence="7">2.7.7.6</ecNumber>
    </recommendedName>
</protein>
<dbReference type="PROSITE" id="PS01166">
    <property type="entry name" value="RNA_POL_BETA"/>
    <property type="match status" value="1"/>
</dbReference>
<evidence type="ECO:0000259" key="12">
    <source>
        <dbReference type="Pfam" id="PF10385"/>
    </source>
</evidence>
<evidence type="ECO:0000256" key="6">
    <source>
        <dbReference type="RuleBase" id="RU000434"/>
    </source>
</evidence>
<dbReference type="PANTHER" id="PTHR20856">
    <property type="entry name" value="DNA-DIRECTED RNA POLYMERASE I SUBUNIT 2"/>
    <property type="match status" value="1"/>
</dbReference>
<comment type="function">
    <text evidence="7">DNA-dependent RNA polymerase catalyzes the transcription of DNA into RNA using the four ribonucleoside triphosphates as substrates.</text>
</comment>
<dbReference type="InterPro" id="IPR010243">
    <property type="entry name" value="RNA_pol_bsu_bac"/>
</dbReference>
<evidence type="ECO:0000313" key="14">
    <source>
        <dbReference type="Proteomes" id="UP000282321"/>
    </source>
</evidence>
<dbReference type="InterPro" id="IPR007641">
    <property type="entry name" value="RNA_pol_Rpb2_7"/>
</dbReference>
<comment type="subunit">
    <text evidence="7">The RNAP catalytic core consists of 2 alpha, 1 beta, 1 beta' and 1 omega subunit. When a sigma factor is associated with the core the holoenzyme is formed, which can initiate transcription.</text>
</comment>
<dbReference type="Gene3D" id="3.90.1110.10">
    <property type="entry name" value="RNA polymerase Rpb2, domain 2"/>
    <property type="match status" value="1"/>
</dbReference>
<name>A0A660S937_UNCT6</name>
<dbReference type="GO" id="GO:0003677">
    <property type="term" value="F:DNA binding"/>
    <property type="evidence" value="ECO:0007669"/>
    <property type="project" value="InterPro"/>
</dbReference>
<dbReference type="GO" id="GO:0006351">
    <property type="term" value="P:DNA-templated transcription"/>
    <property type="evidence" value="ECO:0007669"/>
    <property type="project" value="InterPro"/>
</dbReference>
<dbReference type="CDD" id="cd00653">
    <property type="entry name" value="RNA_pol_B_RPB2"/>
    <property type="match status" value="1"/>
</dbReference>
<feature type="domain" description="RNA polymerase Rpb2" evidence="11">
    <location>
        <begin position="199"/>
        <end position="267"/>
    </location>
</feature>
<dbReference type="GO" id="GO:0000428">
    <property type="term" value="C:DNA-directed RNA polymerase complex"/>
    <property type="evidence" value="ECO:0007669"/>
    <property type="project" value="UniProtKB-KW"/>
</dbReference>
<evidence type="ECO:0000313" key="13">
    <source>
        <dbReference type="EMBL" id="RKX65962.1"/>
    </source>
</evidence>
<feature type="domain" description="RNA polymerase Rpb2" evidence="9">
    <location>
        <begin position="916"/>
        <end position="990"/>
    </location>
</feature>
<evidence type="ECO:0000259" key="8">
    <source>
        <dbReference type="Pfam" id="PF00562"/>
    </source>
</evidence>
<evidence type="ECO:0000256" key="5">
    <source>
        <dbReference type="ARBA" id="ARBA00048552"/>
    </source>
</evidence>
<gene>
    <name evidence="13" type="primary">rpoB</name>
    <name evidence="13" type="ORF">DRP44_05115</name>
</gene>
<feature type="domain" description="RNA polymerase Rpb2" evidence="10">
    <location>
        <begin position="30"/>
        <end position="140"/>
    </location>
</feature>
<dbReference type="InterPro" id="IPR014724">
    <property type="entry name" value="RNA_pol_RPB2_OB-fold"/>
</dbReference>
<keyword evidence="2 7" id="KW-0808">Transferase</keyword>
<proteinExistence type="inferred from homology"/>
<dbReference type="EC" id="2.7.7.6" evidence="7"/>
<dbReference type="InterPro" id="IPR037033">
    <property type="entry name" value="DNA-dir_RNAP_su2_hyb_sf"/>
</dbReference>
<evidence type="ECO:0000256" key="3">
    <source>
        <dbReference type="ARBA" id="ARBA00022695"/>
    </source>
</evidence>
<evidence type="ECO:0000256" key="1">
    <source>
        <dbReference type="ARBA" id="ARBA00022478"/>
    </source>
</evidence>
<dbReference type="SUPFAM" id="SSF64484">
    <property type="entry name" value="beta and beta-prime subunits of DNA dependent RNA-polymerase"/>
    <property type="match status" value="1"/>
</dbReference>
<accession>A0A660S937</accession>
<dbReference type="HAMAP" id="MF_01321">
    <property type="entry name" value="RNApol_bact_RpoB"/>
    <property type="match status" value="1"/>
</dbReference>
<keyword evidence="3 7" id="KW-0548">Nucleotidyltransferase</keyword>
<evidence type="ECO:0000259" key="11">
    <source>
        <dbReference type="Pfam" id="PF04565"/>
    </source>
</evidence>
<feature type="domain" description="DNA-directed RNA polymerase beta subunit external 1" evidence="12">
    <location>
        <begin position="277"/>
        <end position="341"/>
    </location>
</feature>
<dbReference type="Proteomes" id="UP000282321">
    <property type="component" value="Unassembled WGS sequence"/>
</dbReference>
<evidence type="ECO:0000259" key="10">
    <source>
        <dbReference type="Pfam" id="PF04561"/>
    </source>
</evidence>
<dbReference type="Pfam" id="PF04560">
    <property type="entry name" value="RNA_pol_Rpb2_7"/>
    <property type="match status" value="1"/>
</dbReference>
<evidence type="ECO:0000256" key="4">
    <source>
        <dbReference type="ARBA" id="ARBA00023163"/>
    </source>
</evidence>
<dbReference type="InterPro" id="IPR007121">
    <property type="entry name" value="RNA_pol_bsu_CS"/>
</dbReference>
<dbReference type="Pfam" id="PF10385">
    <property type="entry name" value="RNA_pol_Rpb2_45"/>
    <property type="match status" value="1"/>
</dbReference>
<evidence type="ECO:0000259" key="9">
    <source>
        <dbReference type="Pfam" id="PF04560"/>
    </source>
</evidence>
<dbReference type="Pfam" id="PF04565">
    <property type="entry name" value="RNA_pol_Rpb2_3"/>
    <property type="match status" value="1"/>
</dbReference>
<dbReference type="InterPro" id="IPR037034">
    <property type="entry name" value="RNA_pol_Rpb2_2_sf"/>
</dbReference>
<keyword evidence="1 7" id="KW-0240">DNA-directed RNA polymerase</keyword>
<dbReference type="Pfam" id="PF00562">
    <property type="entry name" value="RNA_pol_Rpb2_6"/>
    <property type="match status" value="1"/>
</dbReference>
<dbReference type="InterPro" id="IPR007645">
    <property type="entry name" value="RNA_pol_Rpb2_3"/>
</dbReference>
<evidence type="ECO:0000256" key="7">
    <source>
        <dbReference type="RuleBase" id="RU363031"/>
    </source>
</evidence>
<dbReference type="InterPro" id="IPR015712">
    <property type="entry name" value="DNA-dir_RNA_pol_su2"/>
</dbReference>
<feature type="domain" description="DNA-directed RNA polymerase subunit 2 hybrid-binding" evidence="8">
    <location>
        <begin position="404"/>
        <end position="914"/>
    </location>
</feature>
<dbReference type="Gene3D" id="2.40.50.100">
    <property type="match status" value="1"/>
</dbReference>
<comment type="caution">
    <text evidence="13">The sequence shown here is derived from an EMBL/GenBank/DDBJ whole genome shotgun (WGS) entry which is preliminary data.</text>
</comment>
<dbReference type="NCBIfam" id="TIGR02013">
    <property type="entry name" value="rpoB"/>
    <property type="match status" value="1"/>
</dbReference>
<feature type="non-terminal residue" evidence="13">
    <location>
        <position position="1"/>
    </location>
</feature>
<dbReference type="InterPro" id="IPR007642">
    <property type="entry name" value="RNA_pol_Rpb2_2"/>
</dbReference>
<dbReference type="InterPro" id="IPR007120">
    <property type="entry name" value="DNA-dir_RNAP_su2_dom"/>
</dbReference>
<dbReference type="Pfam" id="PF04561">
    <property type="entry name" value="RNA_pol_Rpb2_2"/>
    <property type="match status" value="1"/>
</dbReference>
<dbReference type="Gene3D" id="2.40.50.150">
    <property type="match status" value="1"/>
</dbReference>
<dbReference type="GO" id="GO:0003899">
    <property type="term" value="F:DNA-directed RNA polymerase activity"/>
    <property type="evidence" value="ECO:0007669"/>
    <property type="project" value="UniProtKB-EC"/>
</dbReference>
<dbReference type="FunFam" id="3.90.1800.10:FF:000001">
    <property type="entry name" value="DNA-directed RNA polymerase subunit beta"/>
    <property type="match status" value="1"/>
</dbReference>
<dbReference type="EMBL" id="QNBC01000062">
    <property type="protein sequence ID" value="RKX65962.1"/>
    <property type="molecule type" value="Genomic_DNA"/>
</dbReference>
<dbReference type="NCBIfam" id="NF001616">
    <property type="entry name" value="PRK00405.1"/>
    <property type="match status" value="1"/>
</dbReference>